<dbReference type="Gramene" id="KVH98024">
    <property type="protein sequence ID" value="KVH98024"/>
    <property type="gene ID" value="Ccrd_023750"/>
</dbReference>
<accession>A0A103XW85</accession>
<dbReference type="Proteomes" id="UP000243975">
    <property type="component" value="Unassembled WGS sequence"/>
</dbReference>
<keyword evidence="2" id="KW-1185">Reference proteome</keyword>
<dbReference type="PANTHER" id="PTHR33373">
    <property type="entry name" value="OS07G0479600 PROTEIN"/>
    <property type="match status" value="1"/>
</dbReference>
<proteinExistence type="predicted"/>
<dbReference type="STRING" id="59895.A0A103XW85"/>
<organism evidence="1 2">
    <name type="scientific">Cynara cardunculus var. scolymus</name>
    <name type="common">Globe artichoke</name>
    <name type="synonym">Cynara scolymus</name>
    <dbReference type="NCBI Taxonomy" id="59895"/>
    <lineage>
        <taxon>Eukaryota</taxon>
        <taxon>Viridiplantae</taxon>
        <taxon>Streptophyta</taxon>
        <taxon>Embryophyta</taxon>
        <taxon>Tracheophyta</taxon>
        <taxon>Spermatophyta</taxon>
        <taxon>Magnoliopsida</taxon>
        <taxon>eudicotyledons</taxon>
        <taxon>Gunneridae</taxon>
        <taxon>Pentapetalae</taxon>
        <taxon>asterids</taxon>
        <taxon>campanulids</taxon>
        <taxon>Asterales</taxon>
        <taxon>Asteraceae</taxon>
        <taxon>Carduoideae</taxon>
        <taxon>Cardueae</taxon>
        <taxon>Carduinae</taxon>
        <taxon>Cynara</taxon>
    </lineage>
</organism>
<dbReference type="AlphaFoldDB" id="A0A103XW85"/>
<gene>
    <name evidence="1" type="ORF">Ccrd_023750</name>
</gene>
<dbReference type="PANTHER" id="PTHR33373:SF1">
    <property type="entry name" value="DUF4050 DOMAIN-CONTAINING PROTEIN"/>
    <property type="match status" value="1"/>
</dbReference>
<name>A0A103XW85_CYNCS</name>
<sequence length="208" mass="23246">YPDLIRLDIVVTVYIYTYKLGIWVSTSSSPICIFSPEIHQAQLIVFRCSISSYSRASNPFRFGRPSFIFTTQKEGNVFPFQIDVSDWSTATIRICNCLAVSSCCMYGSSGCLGCDAKHKLMKGQESQIRSASRPSMAEGVLTSSRLDVDNSAQWVGNKGKSNQGDQLRESRLSWNETYVSLLGSNKPFAMPVPLSVSFFDLLEFRIMI</sequence>
<reference evidence="1 2" key="1">
    <citation type="journal article" date="2016" name="Sci. Rep.">
        <title>The genome sequence of the outbreeding globe artichoke constructed de novo incorporating a phase-aware low-pass sequencing strategy of F1 progeny.</title>
        <authorList>
            <person name="Scaglione D."/>
            <person name="Reyes-Chin-Wo S."/>
            <person name="Acquadro A."/>
            <person name="Froenicke L."/>
            <person name="Portis E."/>
            <person name="Beitel C."/>
            <person name="Tirone M."/>
            <person name="Mauro R."/>
            <person name="Lo Monaco A."/>
            <person name="Mauromicale G."/>
            <person name="Faccioli P."/>
            <person name="Cattivelli L."/>
            <person name="Rieseberg L."/>
            <person name="Michelmore R."/>
            <person name="Lanteri S."/>
        </authorList>
    </citation>
    <scope>NUCLEOTIDE SEQUENCE [LARGE SCALE GENOMIC DNA]</scope>
    <source>
        <strain evidence="1">2C</strain>
    </source>
</reference>
<feature type="non-terminal residue" evidence="1">
    <location>
        <position position="1"/>
    </location>
</feature>
<comment type="caution">
    <text evidence="1">The sequence shown here is derived from an EMBL/GenBank/DDBJ whole genome shotgun (WGS) entry which is preliminary data.</text>
</comment>
<evidence type="ECO:0000313" key="2">
    <source>
        <dbReference type="Proteomes" id="UP000243975"/>
    </source>
</evidence>
<evidence type="ECO:0000313" key="1">
    <source>
        <dbReference type="EMBL" id="KVH98024.1"/>
    </source>
</evidence>
<dbReference type="EMBL" id="LEKV01003813">
    <property type="protein sequence ID" value="KVH98024.1"/>
    <property type="molecule type" value="Genomic_DNA"/>
</dbReference>
<protein>
    <submittedName>
        <fullName evidence="1">Uncharacterized protein</fullName>
    </submittedName>
</protein>